<name>A0A167DHQ3_9GAMM</name>
<dbReference type="Gene3D" id="1.25.10.90">
    <property type="match status" value="1"/>
</dbReference>
<dbReference type="EMBL" id="AUXT01000143">
    <property type="protein sequence ID" value="KZN48851.1"/>
    <property type="molecule type" value="Genomic_DNA"/>
</dbReference>
<dbReference type="Proteomes" id="UP000076587">
    <property type="component" value="Unassembled WGS sequence"/>
</dbReference>
<protein>
    <submittedName>
        <fullName evidence="1">Uncharacterized protein</fullName>
    </submittedName>
</protein>
<organism evidence="1 2">
    <name type="scientific">Pseudoalteromonas luteoviolacea NCIMB 1942</name>
    <dbReference type="NCBI Taxonomy" id="1365253"/>
    <lineage>
        <taxon>Bacteria</taxon>
        <taxon>Pseudomonadati</taxon>
        <taxon>Pseudomonadota</taxon>
        <taxon>Gammaproteobacteria</taxon>
        <taxon>Alteromonadales</taxon>
        <taxon>Pseudoalteromonadaceae</taxon>
        <taxon>Pseudoalteromonas</taxon>
    </lineage>
</organism>
<sequence>MISQHSDLIAKTHSWATHPYFTVRRAVAVIFIYPIKKMQCPTDAPRQATNLLLFDQHDLVQNGGDWLLKVLSQKSPNEAINYLIIKPQKNTESGISIYIRKAR</sequence>
<dbReference type="InterPro" id="IPR016024">
    <property type="entry name" value="ARM-type_fold"/>
</dbReference>
<evidence type="ECO:0000313" key="1">
    <source>
        <dbReference type="EMBL" id="KZN48851.1"/>
    </source>
</evidence>
<dbReference type="PATRIC" id="fig|1365253.3.peg.1623"/>
<comment type="caution">
    <text evidence="1">The sequence shown here is derived from an EMBL/GenBank/DDBJ whole genome shotgun (WGS) entry which is preliminary data.</text>
</comment>
<gene>
    <name evidence="1" type="ORF">N482_06870</name>
</gene>
<evidence type="ECO:0000313" key="2">
    <source>
        <dbReference type="Proteomes" id="UP000076587"/>
    </source>
</evidence>
<dbReference type="AlphaFoldDB" id="A0A167DHQ3"/>
<accession>A0A167DHQ3</accession>
<proteinExistence type="predicted"/>
<reference evidence="1 2" key="1">
    <citation type="submission" date="2013-07" db="EMBL/GenBank/DDBJ databases">
        <title>Comparative Genomic and Metabolomic Analysis of Twelve Strains of Pseudoalteromonas luteoviolacea.</title>
        <authorList>
            <person name="Vynne N.G."/>
            <person name="Mansson M."/>
            <person name="Gram L."/>
        </authorList>
    </citation>
    <scope>NUCLEOTIDE SEQUENCE [LARGE SCALE GENOMIC DNA]</scope>
    <source>
        <strain evidence="1 2">NCIMB 1942</strain>
    </source>
</reference>
<dbReference type="SUPFAM" id="SSF48371">
    <property type="entry name" value="ARM repeat"/>
    <property type="match status" value="1"/>
</dbReference>
<dbReference type="InterPro" id="IPR014825">
    <property type="entry name" value="DNA_alkylation"/>
</dbReference>
<dbReference type="Pfam" id="PF08713">
    <property type="entry name" value="DNA_alkylation"/>
    <property type="match status" value="1"/>
</dbReference>